<evidence type="ECO:0000313" key="2">
    <source>
        <dbReference type="EMBL" id="MFC5056916.1"/>
    </source>
</evidence>
<dbReference type="Proteomes" id="UP001595833">
    <property type="component" value="Unassembled WGS sequence"/>
</dbReference>
<dbReference type="Pfam" id="PF12079">
    <property type="entry name" value="DUF3558"/>
    <property type="match status" value="1"/>
</dbReference>
<protein>
    <submittedName>
        <fullName evidence="2">DUF3558 domain-containing protein</fullName>
    </submittedName>
</protein>
<sequence length="192" mass="20073">MAVALAVVAGCTSGEGGDPKPETPTATGGPTSGSPDPTSSRASRPREVALDGIDPCATLTEAQRGELEIDEARSAPLDVLNTGNPPPTCRYRSNGQALYSYNVALVTDEGVEYWEGGNNLDVDPKTVGGFPAYQLKLTGTSEGYCSYTVDVADGQQAYVQFFPIGDGFTQDQMCQNAAEGAELVLATLQTLK</sequence>
<feature type="compositionally biased region" description="Low complexity" evidence="1">
    <location>
        <begin position="23"/>
        <end position="40"/>
    </location>
</feature>
<accession>A0ABV9Y3D9</accession>
<dbReference type="InterPro" id="IPR024520">
    <property type="entry name" value="DUF3558"/>
</dbReference>
<gene>
    <name evidence="2" type="ORF">ACFPFM_24615</name>
</gene>
<evidence type="ECO:0000313" key="3">
    <source>
        <dbReference type="Proteomes" id="UP001595833"/>
    </source>
</evidence>
<dbReference type="EMBL" id="JBHSJB010000023">
    <property type="protein sequence ID" value="MFC5056916.1"/>
    <property type="molecule type" value="Genomic_DNA"/>
</dbReference>
<organism evidence="2 3">
    <name type="scientific">Saccharothrix xinjiangensis</name>
    <dbReference type="NCBI Taxonomy" id="204798"/>
    <lineage>
        <taxon>Bacteria</taxon>
        <taxon>Bacillati</taxon>
        <taxon>Actinomycetota</taxon>
        <taxon>Actinomycetes</taxon>
        <taxon>Pseudonocardiales</taxon>
        <taxon>Pseudonocardiaceae</taxon>
        <taxon>Saccharothrix</taxon>
    </lineage>
</organism>
<keyword evidence="3" id="KW-1185">Reference proteome</keyword>
<evidence type="ECO:0000256" key="1">
    <source>
        <dbReference type="SAM" id="MobiDB-lite"/>
    </source>
</evidence>
<comment type="caution">
    <text evidence="2">The sequence shown here is derived from an EMBL/GenBank/DDBJ whole genome shotgun (WGS) entry which is preliminary data.</text>
</comment>
<proteinExistence type="predicted"/>
<name>A0ABV9Y3D9_9PSEU</name>
<dbReference type="RefSeq" id="WP_344034655.1">
    <property type="nucleotide sequence ID" value="NZ_BAAAKE010000001.1"/>
</dbReference>
<feature type="region of interest" description="Disordered" evidence="1">
    <location>
        <begin position="8"/>
        <end position="51"/>
    </location>
</feature>
<reference evidence="3" key="1">
    <citation type="journal article" date="2019" name="Int. J. Syst. Evol. Microbiol.">
        <title>The Global Catalogue of Microorganisms (GCM) 10K type strain sequencing project: providing services to taxonomists for standard genome sequencing and annotation.</title>
        <authorList>
            <consortium name="The Broad Institute Genomics Platform"/>
            <consortium name="The Broad Institute Genome Sequencing Center for Infectious Disease"/>
            <person name="Wu L."/>
            <person name="Ma J."/>
        </authorList>
    </citation>
    <scope>NUCLEOTIDE SEQUENCE [LARGE SCALE GENOMIC DNA]</scope>
    <source>
        <strain evidence="3">KCTC 12848</strain>
    </source>
</reference>